<gene>
    <name evidence="1" type="ORF">QAD02_009203</name>
</gene>
<organism evidence="1 2">
    <name type="scientific">Eretmocerus hayati</name>
    <dbReference type="NCBI Taxonomy" id="131215"/>
    <lineage>
        <taxon>Eukaryota</taxon>
        <taxon>Metazoa</taxon>
        <taxon>Ecdysozoa</taxon>
        <taxon>Arthropoda</taxon>
        <taxon>Hexapoda</taxon>
        <taxon>Insecta</taxon>
        <taxon>Pterygota</taxon>
        <taxon>Neoptera</taxon>
        <taxon>Endopterygota</taxon>
        <taxon>Hymenoptera</taxon>
        <taxon>Apocrita</taxon>
        <taxon>Proctotrupomorpha</taxon>
        <taxon>Chalcidoidea</taxon>
        <taxon>Aphelinidae</taxon>
        <taxon>Aphelininae</taxon>
        <taxon>Eretmocerus</taxon>
    </lineage>
</organism>
<accession>A0ACC2N8L1</accession>
<evidence type="ECO:0000313" key="1">
    <source>
        <dbReference type="EMBL" id="KAJ8667540.1"/>
    </source>
</evidence>
<sequence length="517" mass="58021">MEQESTEIGAQKSKKLMRPRNLGAHWEGFTPVRKNSSSISIQGIPDAGEENVDISIQGAKCHNCRTFFSKHCRAFLLAHREQCLKNQSSATSTDVSTVTSSTSGITSIDQSIVTNGNASGRSSTTPSVLNDPSIRQQQQTSAAVVCSSKKRKSDEPAIAADAPLHVAKTLPTSQKVDEQENIGSSQSTYFQKINGLVAKMFLRLGVSFEETKSVHVQNLLAEIHENYEVPPVSEFEGQIVSNALQHTTDIYSSKQLTGVMYVQVDTEAGHTYLLSAAITDDGQYIAVDWCQSKEHTIESFGNFCKKCIDTVKESYNVYLSFIVTNSLLIPEPIHYPKDRKFVFYLNTFSELISQLKRVVFVVTTEKVNEAHNFNKVLDYLDINLASMSMSKAVSLIMDMKDIDGCIDGKYTIQEVISFHLEPTHFLCMYLNPLYHAYKMSDVESEDIFNYLALLMKDKTTMACLGDYHHKSKLFGRLFNSTPIDPNIFWLRAIVVHENLSDEDCYKCCENLKNNHKL</sequence>
<protein>
    <submittedName>
        <fullName evidence="1">Uncharacterized protein</fullName>
    </submittedName>
</protein>
<dbReference type="EMBL" id="CM056744">
    <property type="protein sequence ID" value="KAJ8667540.1"/>
    <property type="molecule type" value="Genomic_DNA"/>
</dbReference>
<reference evidence="1" key="1">
    <citation type="submission" date="2023-04" db="EMBL/GenBank/DDBJ databases">
        <title>A chromosome-level genome assembly of the parasitoid wasp Eretmocerus hayati.</title>
        <authorList>
            <person name="Zhong Y."/>
            <person name="Liu S."/>
            <person name="Liu Y."/>
        </authorList>
    </citation>
    <scope>NUCLEOTIDE SEQUENCE</scope>
    <source>
        <strain evidence="1">ZJU_SS_LIU_2023</strain>
    </source>
</reference>
<keyword evidence="2" id="KW-1185">Reference proteome</keyword>
<proteinExistence type="predicted"/>
<evidence type="ECO:0000313" key="2">
    <source>
        <dbReference type="Proteomes" id="UP001239111"/>
    </source>
</evidence>
<dbReference type="Proteomes" id="UP001239111">
    <property type="component" value="Chromosome 4"/>
</dbReference>
<name>A0ACC2N8L1_9HYME</name>
<comment type="caution">
    <text evidence="1">The sequence shown here is derived from an EMBL/GenBank/DDBJ whole genome shotgun (WGS) entry which is preliminary data.</text>
</comment>